<feature type="region of interest" description="Disordered" evidence="1">
    <location>
        <begin position="91"/>
        <end position="139"/>
    </location>
</feature>
<dbReference type="AlphaFoldDB" id="A0A7I7XIE0"/>
<feature type="chain" id="PRO_5029863151" evidence="2">
    <location>
        <begin position="27"/>
        <end position="139"/>
    </location>
</feature>
<sequence length="139" mass="13990">MFTGAMASGAMATGLLIALGVGTAHADVLDDIDKQYDTGAGGGQISNLIHTAIKLRGQGFRPSVGNVDDLEAAMTKRPNQIPLIQALQQTVQYQKQNQSRSSGGGGPALNPPTIGIGGGNPGSYPPDPNGGGGINIPLG</sequence>
<dbReference type="Proteomes" id="UP000466517">
    <property type="component" value="Chromosome"/>
</dbReference>
<feature type="compositionally biased region" description="Gly residues" evidence="1">
    <location>
        <begin position="129"/>
        <end position="139"/>
    </location>
</feature>
<reference evidence="3 4" key="1">
    <citation type="journal article" date="2019" name="Emerg. Microbes Infect.">
        <title>Comprehensive subspecies identification of 175 nontuberculous mycobacteria species based on 7547 genomic profiles.</title>
        <authorList>
            <person name="Matsumoto Y."/>
            <person name="Kinjo T."/>
            <person name="Motooka D."/>
            <person name="Nabeya D."/>
            <person name="Jung N."/>
            <person name="Uechi K."/>
            <person name="Horii T."/>
            <person name="Iida T."/>
            <person name="Fujita J."/>
            <person name="Nakamura S."/>
        </authorList>
    </citation>
    <scope>NUCLEOTIDE SEQUENCE [LARGE SCALE GENOMIC DNA]</scope>
    <source>
        <strain evidence="3 4">JCM 13574</strain>
    </source>
</reference>
<feature type="compositionally biased region" description="Polar residues" evidence="1">
    <location>
        <begin position="91"/>
        <end position="101"/>
    </location>
</feature>
<feature type="signal peptide" evidence="2">
    <location>
        <begin position="1"/>
        <end position="26"/>
    </location>
</feature>
<keyword evidence="2" id="KW-0732">Signal</keyword>
<gene>
    <name evidence="3" type="ORF">MMAD_32620</name>
</gene>
<evidence type="ECO:0000313" key="4">
    <source>
        <dbReference type="Proteomes" id="UP000466517"/>
    </source>
</evidence>
<keyword evidence="4" id="KW-1185">Reference proteome</keyword>
<evidence type="ECO:0000313" key="3">
    <source>
        <dbReference type="EMBL" id="BBZ28967.1"/>
    </source>
</evidence>
<proteinExistence type="predicted"/>
<dbReference type="EMBL" id="AP022610">
    <property type="protein sequence ID" value="BBZ28967.1"/>
    <property type="molecule type" value="Genomic_DNA"/>
</dbReference>
<protein>
    <submittedName>
        <fullName evidence="3">Uncharacterized protein</fullName>
    </submittedName>
</protein>
<name>A0A7I7XIE0_9MYCO</name>
<evidence type="ECO:0000256" key="1">
    <source>
        <dbReference type="SAM" id="MobiDB-lite"/>
    </source>
</evidence>
<evidence type="ECO:0000256" key="2">
    <source>
        <dbReference type="SAM" id="SignalP"/>
    </source>
</evidence>
<dbReference type="KEGG" id="mmag:MMAD_32620"/>
<accession>A0A7I7XIE0</accession>
<organism evidence="3 4">
    <name type="scientific">Mycolicibacterium madagascariense</name>
    <dbReference type="NCBI Taxonomy" id="212765"/>
    <lineage>
        <taxon>Bacteria</taxon>
        <taxon>Bacillati</taxon>
        <taxon>Actinomycetota</taxon>
        <taxon>Actinomycetes</taxon>
        <taxon>Mycobacteriales</taxon>
        <taxon>Mycobacteriaceae</taxon>
        <taxon>Mycolicibacterium</taxon>
    </lineage>
</organism>